<accession>A0AAE4P1D0</accession>
<reference evidence="1" key="1">
    <citation type="submission" date="2023-02" db="EMBL/GenBank/DDBJ databases">
        <title>Elizabethkingia anophelis draft genomes.</title>
        <authorList>
            <person name="Nicholson A.C."/>
            <person name="Whitney A.M."/>
            <person name="Humrighouse B.W."/>
            <person name="Villarma A."/>
            <person name="Bell M."/>
            <person name="Mcquiston J."/>
        </authorList>
    </citation>
    <scope>NUCLEOTIDE SEQUENCE</scope>
    <source>
        <strain evidence="1">B4955</strain>
    </source>
</reference>
<proteinExistence type="predicted"/>
<sequence length="610" mass="64967">MVELIHKKTKKQKKMRNKIANFKALNILPIAAFLFITNSCRSHDTDNNLNKETLANGISFNLINDDFNNEENGLKSVASLNGTNANKANILNQNFTSGPFDITTELSLKTSALGTFAQANTKFNTVADKLGGPTNTNAIKYVVVVYKPDGTYLGQEVGDASTPNQKMFGNLNLIGNQPYTFVTYSLGSTTPPPSAPTTNLNMAELNINGLTGSETDSDLMFAINENVILSGSNTPLDVHLKHKFTKITISIDNSDATGTVKGGYPLASESSTGATGIISDFYTDCSIRFKDGMKIGAVTGTSSLGTSTANGIKTTGQSFIINTGAMSNYTGTITLPANSIVIGKDSNAQPLVININGSGTGLMPGYAYTLKLKFNSDRYVDASGVTKTQGESDALYAVIGGYKWDRYNLGVVNRNPTLNNPDQIPSIQDLHGGYYQFGNKQPIADAASTTNYKNINWNGNPAANNSWDANSPNNPCFPGYKVPTEAELKILLNNTSQKIIGNTTSNTFGQMNNYSAAGVYTSKKNQNVRLSIPISGYADLTVGSNSAPFQPGDIRGRANSMHLGSSTFNSTTSKISILQYSAISYFGGGSGQGSGGAQKVIGRSIRCIAE</sequence>
<evidence type="ECO:0008006" key="3">
    <source>
        <dbReference type="Google" id="ProtNLM"/>
    </source>
</evidence>
<dbReference type="Proteomes" id="UP001189000">
    <property type="component" value="Unassembled WGS sequence"/>
</dbReference>
<dbReference type="EMBL" id="NWGY01000012">
    <property type="protein sequence ID" value="MDV3664634.1"/>
    <property type="molecule type" value="Genomic_DNA"/>
</dbReference>
<comment type="caution">
    <text evidence="1">The sequence shown here is derived from an EMBL/GenBank/DDBJ whole genome shotgun (WGS) entry which is preliminary data.</text>
</comment>
<name>A0AAE4P1D0_9FLAO</name>
<organism evidence="1 2">
    <name type="scientific">Elizabethkingia anophelis</name>
    <dbReference type="NCBI Taxonomy" id="1117645"/>
    <lineage>
        <taxon>Bacteria</taxon>
        <taxon>Pseudomonadati</taxon>
        <taxon>Bacteroidota</taxon>
        <taxon>Flavobacteriia</taxon>
        <taxon>Flavobacteriales</taxon>
        <taxon>Weeksellaceae</taxon>
        <taxon>Elizabethkingia</taxon>
    </lineage>
</organism>
<dbReference type="AlphaFoldDB" id="A0AAE4P1D0"/>
<evidence type="ECO:0000313" key="2">
    <source>
        <dbReference type="Proteomes" id="UP001189000"/>
    </source>
</evidence>
<protein>
    <recommendedName>
        <fullName evidence="3">Fibrobacter succinogenes major paralogous domain-containing protein</fullName>
    </recommendedName>
</protein>
<evidence type="ECO:0000313" key="1">
    <source>
        <dbReference type="EMBL" id="MDV3664634.1"/>
    </source>
</evidence>
<gene>
    <name evidence="1" type="ORF">CMU51_11265</name>
</gene>